<evidence type="ECO:0000256" key="2">
    <source>
        <dbReference type="ARBA" id="ARBA00023315"/>
    </source>
</evidence>
<dbReference type="SUPFAM" id="SSF55729">
    <property type="entry name" value="Acyl-CoA N-acyltransferases (Nat)"/>
    <property type="match status" value="1"/>
</dbReference>
<gene>
    <name evidence="19" type="primary">Dwil\GK19033</name>
    <name evidence="19" type="ORF">Dwil_GK19033</name>
</gene>
<dbReference type="Pfam" id="PF00583">
    <property type="entry name" value="Acetyltransf_1"/>
    <property type="match status" value="1"/>
</dbReference>
<dbReference type="GO" id="GO:0031416">
    <property type="term" value="C:NatB complex"/>
    <property type="evidence" value="ECO:0007669"/>
    <property type="project" value="TreeGrafter"/>
</dbReference>
<keyword evidence="17" id="KW-0472">Membrane</keyword>
<evidence type="ECO:0000256" key="8">
    <source>
        <dbReference type="ARBA" id="ARBA00042295"/>
    </source>
</evidence>
<dbReference type="PANTHER" id="PTHR45910:SF1">
    <property type="entry name" value="N-ALPHA-ACETYLTRANSFERASE 20"/>
    <property type="match status" value="1"/>
</dbReference>
<dbReference type="OMA" id="DWYVDLF"/>
<name>B4MWI8_DROWI</name>
<reference evidence="19 20" key="1">
    <citation type="journal article" date="2007" name="Nature">
        <title>Evolution of genes and genomes on the Drosophila phylogeny.</title>
        <authorList>
            <consortium name="Drosophila 12 Genomes Consortium"/>
            <person name="Clark A.G."/>
            <person name="Eisen M.B."/>
            <person name="Smith D.R."/>
            <person name="Bergman C.M."/>
            <person name="Oliver B."/>
            <person name="Markow T.A."/>
            <person name="Kaufman T.C."/>
            <person name="Kellis M."/>
            <person name="Gelbart W."/>
            <person name="Iyer V.N."/>
            <person name="Pollard D.A."/>
            <person name="Sackton T.B."/>
            <person name="Larracuente A.M."/>
            <person name="Singh N.D."/>
            <person name="Abad J.P."/>
            <person name="Abt D.N."/>
            <person name="Adryan B."/>
            <person name="Aguade M."/>
            <person name="Akashi H."/>
            <person name="Anderson W.W."/>
            <person name="Aquadro C.F."/>
            <person name="Ardell D.H."/>
            <person name="Arguello R."/>
            <person name="Artieri C.G."/>
            <person name="Barbash D.A."/>
            <person name="Barker D."/>
            <person name="Barsanti P."/>
            <person name="Batterham P."/>
            <person name="Batzoglou S."/>
            <person name="Begun D."/>
            <person name="Bhutkar A."/>
            <person name="Blanco E."/>
            <person name="Bosak S.A."/>
            <person name="Bradley R.K."/>
            <person name="Brand A.D."/>
            <person name="Brent M.R."/>
            <person name="Brooks A.N."/>
            <person name="Brown R.H."/>
            <person name="Butlin R.K."/>
            <person name="Caggese C."/>
            <person name="Calvi B.R."/>
            <person name="Bernardo de Carvalho A."/>
            <person name="Caspi A."/>
            <person name="Castrezana S."/>
            <person name="Celniker S.E."/>
            <person name="Chang J.L."/>
            <person name="Chapple C."/>
            <person name="Chatterji S."/>
            <person name="Chinwalla A."/>
            <person name="Civetta A."/>
            <person name="Clifton S.W."/>
            <person name="Comeron J.M."/>
            <person name="Costello J.C."/>
            <person name="Coyne J.A."/>
            <person name="Daub J."/>
            <person name="David R.G."/>
            <person name="Delcher A.L."/>
            <person name="Delehaunty K."/>
            <person name="Do C.B."/>
            <person name="Ebling H."/>
            <person name="Edwards K."/>
            <person name="Eickbush T."/>
            <person name="Evans J.D."/>
            <person name="Filipski A."/>
            <person name="Findeiss S."/>
            <person name="Freyhult E."/>
            <person name="Fulton L."/>
            <person name="Fulton R."/>
            <person name="Garcia A.C."/>
            <person name="Gardiner A."/>
            <person name="Garfield D.A."/>
            <person name="Garvin B.E."/>
            <person name="Gibson G."/>
            <person name="Gilbert D."/>
            <person name="Gnerre S."/>
            <person name="Godfrey J."/>
            <person name="Good R."/>
            <person name="Gotea V."/>
            <person name="Gravely B."/>
            <person name="Greenberg A.J."/>
            <person name="Griffiths-Jones S."/>
            <person name="Gross S."/>
            <person name="Guigo R."/>
            <person name="Gustafson E.A."/>
            <person name="Haerty W."/>
            <person name="Hahn M.W."/>
            <person name="Halligan D.L."/>
            <person name="Halpern A.L."/>
            <person name="Halter G.M."/>
            <person name="Han M.V."/>
            <person name="Heger A."/>
            <person name="Hillier L."/>
            <person name="Hinrichs A.S."/>
            <person name="Holmes I."/>
            <person name="Hoskins R.A."/>
            <person name="Hubisz M.J."/>
            <person name="Hultmark D."/>
            <person name="Huntley M.A."/>
            <person name="Jaffe D.B."/>
            <person name="Jagadeeshan S."/>
            <person name="Jeck W.R."/>
            <person name="Johnson J."/>
            <person name="Jones C.D."/>
            <person name="Jordan W.C."/>
            <person name="Karpen G.H."/>
            <person name="Kataoka E."/>
            <person name="Keightley P.D."/>
            <person name="Kheradpour P."/>
            <person name="Kirkness E.F."/>
            <person name="Koerich L.B."/>
            <person name="Kristiansen K."/>
            <person name="Kudrna D."/>
            <person name="Kulathinal R.J."/>
            <person name="Kumar S."/>
            <person name="Kwok R."/>
            <person name="Lander E."/>
            <person name="Langley C.H."/>
            <person name="Lapoint R."/>
            <person name="Lazzaro B.P."/>
            <person name="Lee S.J."/>
            <person name="Levesque L."/>
            <person name="Li R."/>
            <person name="Lin C.F."/>
            <person name="Lin M.F."/>
            <person name="Lindblad-Toh K."/>
            <person name="Llopart A."/>
            <person name="Long M."/>
            <person name="Low L."/>
            <person name="Lozovsky E."/>
            <person name="Lu J."/>
            <person name="Luo M."/>
            <person name="Machado C.A."/>
            <person name="Makalowski W."/>
            <person name="Marzo M."/>
            <person name="Matsuda M."/>
            <person name="Matzkin L."/>
            <person name="McAllister B."/>
            <person name="McBride C.S."/>
            <person name="McKernan B."/>
            <person name="McKernan K."/>
            <person name="Mendez-Lago M."/>
            <person name="Minx P."/>
            <person name="Mollenhauer M.U."/>
            <person name="Montooth K."/>
            <person name="Mount S.M."/>
            <person name="Mu X."/>
            <person name="Myers E."/>
            <person name="Negre B."/>
            <person name="Newfeld S."/>
            <person name="Nielsen R."/>
            <person name="Noor M.A."/>
            <person name="O'Grady P."/>
            <person name="Pachter L."/>
            <person name="Papaceit M."/>
            <person name="Parisi M.J."/>
            <person name="Parisi M."/>
            <person name="Parts L."/>
            <person name="Pedersen J.S."/>
            <person name="Pesole G."/>
            <person name="Phillippy A.M."/>
            <person name="Ponting C.P."/>
            <person name="Pop M."/>
            <person name="Porcelli D."/>
            <person name="Powell J.R."/>
            <person name="Prohaska S."/>
            <person name="Pruitt K."/>
            <person name="Puig M."/>
            <person name="Quesneville H."/>
            <person name="Ram K.R."/>
            <person name="Rand D."/>
            <person name="Rasmussen M.D."/>
            <person name="Reed L.K."/>
            <person name="Reenan R."/>
            <person name="Reily A."/>
            <person name="Remington K.A."/>
            <person name="Rieger T.T."/>
            <person name="Ritchie M.G."/>
            <person name="Robin C."/>
            <person name="Rogers Y.H."/>
            <person name="Rohde C."/>
            <person name="Rozas J."/>
            <person name="Rubenfield M.J."/>
            <person name="Ruiz A."/>
            <person name="Russo S."/>
            <person name="Salzberg S.L."/>
            <person name="Sanchez-Gracia A."/>
            <person name="Saranga D.J."/>
            <person name="Sato H."/>
            <person name="Schaeffer S.W."/>
            <person name="Schatz M.C."/>
            <person name="Schlenke T."/>
            <person name="Schwartz R."/>
            <person name="Segarra C."/>
            <person name="Singh R.S."/>
            <person name="Sirot L."/>
            <person name="Sirota M."/>
            <person name="Sisneros N.B."/>
            <person name="Smith C.D."/>
            <person name="Smith T.F."/>
            <person name="Spieth J."/>
            <person name="Stage D.E."/>
            <person name="Stark A."/>
            <person name="Stephan W."/>
            <person name="Strausberg R.L."/>
            <person name="Strempel S."/>
            <person name="Sturgill D."/>
            <person name="Sutton G."/>
            <person name="Sutton G.G."/>
            <person name="Tao W."/>
            <person name="Teichmann S."/>
            <person name="Tobari Y.N."/>
            <person name="Tomimura Y."/>
            <person name="Tsolas J.M."/>
            <person name="Valente V.L."/>
            <person name="Venter E."/>
            <person name="Venter J.C."/>
            <person name="Vicario S."/>
            <person name="Vieira F.G."/>
            <person name="Vilella A.J."/>
            <person name="Villasante A."/>
            <person name="Walenz B."/>
            <person name="Wang J."/>
            <person name="Wasserman M."/>
            <person name="Watts T."/>
            <person name="Wilson D."/>
            <person name="Wilson R.K."/>
            <person name="Wing R.A."/>
            <person name="Wolfner M.F."/>
            <person name="Wong A."/>
            <person name="Wong G.K."/>
            <person name="Wu C.I."/>
            <person name="Wu G."/>
            <person name="Yamamoto D."/>
            <person name="Yang H.P."/>
            <person name="Yang S.P."/>
            <person name="Yorke J.A."/>
            <person name="Yoshida K."/>
            <person name="Zdobnov E."/>
            <person name="Zhang P."/>
            <person name="Zhang Y."/>
            <person name="Zimin A.V."/>
            <person name="Baldwin J."/>
            <person name="Abdouelleil A."/>
            <person name="Abdulkadir J."/>
            <person name="Abebe A."/>
            <person name="Abera B."/>
            <person name="Abreu J."/>
            <person name="Acer S.C."/>
            <person name="Aftuck L."/>
            <person name="Alexander A."/>
            <person name="An P."/>
            <person name="Anderson E."/>
            <person name="Anderson S."/>
            <person name="Arachi H."/>
            <person name="Azer M."/>
            <person name="Bachantsang P."/>
            <person name="Barry A."/>
            <person name="Bayul T."/>
            <person name="Berlin A."/>
            <person name="Bessette D."/>
            <person name="Bloom T."/>
            <person name="Blye J."/>
            <person name="Boguslavskiy L."/>
            <person name="Bonnet C."/>
            <person name="Boukhgalter B."/>
            <person name="Bourzgui I."/>
            <person name="Brown A."/>
            <person name="Cahill P."/>
            <person name="Channer S."/>
            <person name="Cheshatsang Y."/>
            <person name="Chuda L."/>
            <person name="Citroen M."/>
            <person name="Collymore A."/>
            <person name="Cooke P."/>
            <person name="Costello M."/>
            <person name="D'Aco K."/>
            <person name="Daza R."/>
            <person name="De Haan G."/>
            <person name="DeGray S."/>
            <person name="DeMaso C."/>
            <person name="Dhargay N."/>
            <person name="Dooley K."/>
            <person name="Dooley E."/>
            <person name="Doricent M."/>
            <person name="Dorje P."/>
            <person name="Dorjee K."/>
            <person name="Dupes A."/>
            <person name="Elong R."/>
            <person name="Falk J."/>
            <person name="Farina A."/>
            <person name="Faro S."/>
            <person name="Ferguson D."/>
            <person name="Fisher S."/>
            <person name="Foley C.D."/>
            <person name="Franke A."/>
            <person name="Friedrich D."/>
            <person name="Gadbois L."/>
            <person name="Gearin G."/>
            <person name="Gearin C.R."/>
            <person name="Giannoukos G."/>
            <person name="Goode T."/>
            <person name="Graham J."/>
            <person name="Grandbois E."/>
            <person name="Grewal S."/>
            <person name="Gyaltsen K."/>
            <person name="Hafez N."/>
            <person name="Hagos B."/>
            <person name="Hall J."/>
            <person name="Henson C."/>
            <person name="Hollinger A."/>
            <person name="Honan T."/>
            <person name="Huard M.D."/>
            <person name="Hughes L."/>
            <person name="Hurhula B."/>
            <person name="Husby M.E."/>
            <person name="Kamat A."/>
            <person name="Kanga B."/>
            <person name="Kashin S."/>
            <person name="Khazanovich D."/>
            <person name="Kisner P."/>
            <person name="Lance K."/>
            <person name="Lara M."/>
            <person name="Lee W."/>
            <person name="Lennon N."/>
            <person name="Letendre F."/>
            <person name="LeVine R."/>
            <person name="Lipovsky A."/>
            <person name="Liu X."/>
            <person name="Liu J."/>
            <person name="Liu S."/>
            <person name="Lokyitsang T."/>
            <person name="Lokyitsang Y."/>
            <person name="Lubonja R."/>
            <person name="Lui A."/>
            <person name="MacDonald P."/>
            <person name="Magnisalis V."/>
            <person name="Maru K."/>
            <person name="Matthews C."/>
            <person name="McCusker W."/>
            <person name="McDonough S."/>
            <person name="Mehta T."/>
            <person name="Meldrim J."/>
            <person name="Meneus L."/>
            <person name="Mihai O."/>
            <person name="Mihalev A."/>
            <person name="Mihova T."/>
            <person name="Mittelman R."/>
            <person name="Mlenga V."/>
            <person name="Montmayeur A."/>
            <person name="Mulrain L."/>
            <person name="Navidi A."/>
            <person name="Naylor J."/>
            <person name="Negash T."/>
            <person name="Nguyen T."/>
            <person name="Nguyen N."/>
            <person name="Nicol R."/>
            <person name="Norbu C."/>
            <person name="Norbu N."/>
            <person name="Novod N."/>
            <person name="O'Neill B."/>
            <person name="Osman S."/>
            <person name="Markiewicz E."/>
            <person name="Oyono O.L."/>
            <person name="Patti C."/>
            <person name="Phunkhang P."/>
            <person name="Pierre F."/>
            <person name="Priest M."/>
            <person name="Raghuraman S."/>
            <person name="Rege F."/>
            <person name="Reyes R."/>
            <person name="Rise C."/>
            <person name="Rogov P."/>
            <person name="Ross K."/>
            <person name="Ryan E."/>
            <person name="Settipalli S."/>
            <person name="Shea T."/>
            <person name="Sherpa N."/>
            <person name="Shi L."/>
            <person name="Shih D."/>
            <person name="Sparrow T."/>
            <person name="Spaulding J."/>
            <person name="Stalker J."/>
            <person name="Stange-Thomann N."/>
            <person name="Stavropoulos S."/>
            <person name="Stone C."/>
            <person name="Strader C."/>
            <person name="Tesfaye S."/>
            <person name="Thomson T."/>
            <person name="Thoulutsang Y."/>
            <person name="Thoulutsang D."/>
            <person name="Topham K."/>
            <person name="Topping I."/>
            <person name="Tsamla T."/>
            <person name="Vassiliev H."/>
            <person name="Vo A."/>
            <person name="Wangchuk T."/>
            <person name="Wangdi T."/>
            <person name="Weiand M."/>
            <person name="Wilkinson J."/>
            <person name="Wilson A."/>
            <person name="Yadav S."/>
            <person name="Young G."/>
            <person name="Yu Q."/>
            <person name="Zembek L."/>
            <person name="Zhong D."/>
            <person name="Zimmer A."/>
            <person name="Zwirko Z."/>
            <person name="Jaffe D.B."/>
            <person name="Alvarez P."/>
            <person name="Brockman W."/>
            <person name="Butler J."/>
            <person name="Chin C."/>
            <person name="Gnerre S."/>
            <person name="Grabherr M."/>
            <person name="Kleber M."/>
            <person name="Mauceli E."/>
            <person name="MacCallum I."/>
        </authorList>
    </citation>
    <scope>NUCLEOTIDE SEQUENCE [LARGE SCALE GENOMIC DNA]</scope>
    <source>
        <strain evidence="20">Tucson 14030-0811.24</strain>
    </source>
</reference>
<feature type="transmembrane region" description="Helical" evidence="17">
    <location>
        <begin position="171"/>
        <end position="191"/>
    </location>
</feature>
<dbReference type="STRING" id="7260.B4MWI8"/>
<organism evidence="19 20">
    <name type="scientific">Drosophila willistoni</name>
    <name type="common">Fruit fly</name>
    <dbReference type="NCBI Taxonomy" id="7260"/>
    <lineage>
        <taxon>Eukaryota</taxon>
        <taxon>Metazoa</taxon>
        <taxon>Ecdysozoa</taxon>
        <taxon>Arthropoda</taxon>
        <taxon>Hexapoda</taxon>
        <taxon>Insecta</taxon>
        <taxon>Pterygota</taxon>
        <taxon>Neoptera</taxon>
        <taxon>Endopterygota</taxon>
        <taxon>Diptera</taxon>
        <taxon>Brachycera</taxon>
        <taxon>Muscomorpha</taxon>
        <taxon>Ephydroidea</taxon>
        <taxon>Drosophilidae</taxon>
        <taxon>Drosophila</taxon>
        <taxon>Sophophora</taxon>
    </lineage>
</organism>
<evidence type="ECO:0000256" key="13">
    <source>
        <dbReference type="ARBA" id="ARBA00047385"/>
    </source>
</evidence>
<protein>
    <recommendedName>
        <fullName evidence="6">N-alpha-acetyltransferase 20</fullName>
        <ecNumber evidence="5">2.3.1.254</ecNumber>
    </recommendedName>
    <alternativeName>
        <fullName evidence="10">Methionine N-acetyltransferase</fullName>
    </alternativeName>
    <alternativeName>
        <fullName evidence="7">N-acetyltransferase 5</fullName>
    </alternativeName>
    <alternativeName>
        <fullName evidence="11">N-terminal acetyltransferase B complex catalytic subunit NAA20</fullName>
    </alternativeName>
    <alternativeName>
        <fullName evidence="9">N-terminal acetyltransferase B complex catalytic subunit NAT5</fullName>
    </alternativeName>
    <alternativeName>
        <fullName evidence="8">NatB catalytic subunit</fullName>
    </alternativeName>
</protein>
<feature type="domain" description="N-acetyltransferase" evidence="18">
    <location>
        <begin position="2"/>
        <end position="152"/>
    </location>
</feature>
<evidence type="ECO:0000256" key="4">
    <source>
        <dbReference type="ARBA" id="ARBA00038748"/>
    </source>
</evidence>
<evidence type="ECO:0000256" key="1">
    <source>
        <dbReference type="ARBA" id="ARBA00022679"/>
    </source>
</evidence>
<evidence type="ECO:0000256" key="12">
    <source>
        <dbReference type="ARBA" id="ARBA00046112"/>
    </source>
</evidence>
<evidence type="ECO:0000256" key="5">
    <source>
        <dbReference type="ARBA" id="ARBA00039120"/>
    </source>
</evidence>
<keyword evidence="17" id="KW-1133">Transmembrane helix</keyword>
<dbReference type="EMBL" id="CH963857">
    <property type="protein sequence ID" value="EDW76129.1"/>
    <property type="molecule type" value="Genomic_DNA"/>
</dbReference>
<evidence type="ECO:0000313" key="20">
    <source>
        <dbReference type="Proteomes" id="UP000007798"/>
    </source>
</evidence>
<dbReference type="AlphaFoldDB" id="B4MWI8"/>
<dbReference type="OrthoDB" id="47017at2759"/>
<evidence type="ECO:0000256" key="14">
    <source>
        <dbReference type="ARBA" id="ARBA00047402"/>
    </source>
</evidence>
<keyword evidence="2 19" id="KW-0012">Acyltransferase</keyword>
<comment type="similarity">
    <text evidence="3">Belongs to the acetyltransferase family. ARD1 subfamily.</text>
</comment>
<dbReference type="PROSITE" id="PS51186">
    <property type="entry name" value="GNAT"/>
    <property type="match status" value="1"/>
</dbReference>
<dbReference type="HOGENOM" id="CLU_013985_7_1_1"/>
<dbReference type="Proteomes" id="UP000007798">
    <property type="component" value="Unassembled WGS sequence"/>
</dbReference>
<keyword evidence="20" id="KW-1185">Reference proteome</keyword>
<dbReference type="eggNOG" id="KOG3234">
    <property type="taxonomic scope" value="Eukaryota"/>
</dbReference>
<dbReference type="EC" id="2.3.1.254" evidence="5"/>
<dbReference type="Gene3D" id="3.40.630.30">
    <property type="match status" value="1"/>
</dbReference>
<keyword evidence="1 19" id="KW-0808">Transferase</keyword>
<dbReference type="InterPro" id="IPR051646">
    <property type="entry name" value="NatB_acetyltransferase_subunit"/>
</dbReference>
<evidence type="ECO:0000256" key="10">
    <source>
        <dbReference type="ARBA" id="ARBA00042723"/>
    </source>
</evidence>
<evidence type="ECO:0000256" key="17">
    <source>
        <dbReference type="SAM" id="Phobius"/>
    </source>
</evidence>
<dbReference type="InterPro" id="IPR000182">
    <property type="entry name" value="GNAT_dom"/>
</dbReference>
<evidence type="ECO:0000256" key="7">
    <source>
        <dbReference type="ARBA" id="ARBA00041220"/>
    </source>
</evidence>
<evidence type="ECO:0000256" key="11">
    <source>
        <dbReference type="ARBA" id="ARBA00042743"/>
    </source>
</evidence>
<accession>B4MWI8</accession>
<evidence type="ECO:0000313" key="19">
    <source>
        <dbReference type="EMBL" id="EDW76129.1"/>
    </source>
</evidence>
<evidence type="ECO:0000259" key="18">
    <source>
        <dbReference type="PROSITE" id="PS51186"/>
    </source>
</evidence>
<evidence type="ECO:0000256" key="6">
    <source>
        <dbReference type="ARBA" id="ARBA00039529"/>
    </source>
</evidence>
<evidence type="ECO:0000256" key="3">
    <source>
        <dbReference type="ARBA" id="ARBA00025786"/>
    </source>
</evidence>
<evidence type="ECO:0000256" key="16">
    <source>
        <dbReference type="ARBA" id="ARBA00048890"/>
    </source>
</evidence>
<dbReference type="PhylomeDB" id="B4MWI8"/>
<comment type="catalytic activity">
    <reaction evidence="14">
        <text>N-terminal L-methionyl-L-asparaginyl-[protein] + acetyl-CoA = N-terminal N(alpha)-acetyl-L-methionyl-L-asparaginyl-[protein] + CoA + H(+)</text>
        <dbReference type="Rhea" id="RHEA:50484"/>
        <dbReference type="Rhea" id="RHEA-COMP:12694"/>
        <dbReference type="Rhea" id="RHEA-COMP:12695"/>
        <dbReference type="ChEBI" id="CHEBI:15378"/>
        <dbReference type="ChEBI" id="CHEBI:57287"/>
        <dbReference type="ChEBI" id="CHEBI:57288"/>
        <dbReference type="ChEBI" id="CHEBI:133356"/>
        <dbReference type="ChEBI" id="CHEBI:133358"/>
        <dbReference type="EC" id="2.3.1.254"/>
    </reaction>
</comment>
<dbReference type="CDD" id="cd04301">
    <property type="entry name" value="NAT_SF"/>
    <property type="match status" value="1"/>
</dbReference>
<sequence length="196" mass="23201">MSAFREFQLDDLFKLNRIFFDPLVEIYALSFYMQRLLQYPHLSVTALTVNNRLSGYIFGSHETNKSSSCPHNAHISSLAIDQTYRRLGVATKLIDNFHQTAELNQDWYVDLFVRDTNKSAIKLYESFGYVKYRWLPKFYNNYHAYDMRLPLKTDVTLQSLKGMFIHKIGNLGYILLHFLTLYLNFQLSVFFDIMNF</sequence>
<evidence type="ECO:0000256" key="15">
    <source>
        <dbReference type="ARBA" id="ARBA00048177"/>
    </source>
</evidence>
<comment type="function">
    <text evidence="12">Catalytic subunit of the NatB complex which catalyzes acetylation of the N-terminal methionine residues of peptides beginning with Met-Asp, Met-Glu, Met-Asn and Met-Gln. Proteins with cell cycle functions are overrepresented in the pool of NatB substrates. Required for maintaining the structure and function of actomyosin fibers and for proper cellular migration.</text>
</comment>
<comment type="catalytic activity">
    <reaction evidence="16">
        <text>N-terminal L-methionyl-L-glutamyl-[protein] + acetyl-CoA = N-terminal N(alpha)-acetyl-L-methionyl-L-glutamyl-[protein] + CoA + H(+)</text>
        <dbReference type="Rhea" id="RHEA:50488"/>
        <dbReference type="Rhea" id="RHEA-COMP:12696"/>
        <dbReference type="Rhea" id="RHEA-COMP:12697"/>
        <dbReference type="ChEBI" id="CHEBI:15378"/>
        <dbReference type="ChEBI" id="CHEBI:57287"/>
        <dbReference type="ChEBI" id="CHEBI:57288"/>
        <dbReference type="ChEBI" id="CHEBI:133359"/>
        <dbReference type="ChEBI" id="CHEBI:133360"/>
        <dbReference type="EC" id="2.3.1.254"/>
    </reaction>
</comment>
<dbReference type="InParanoid" id="B4MWI8"/>
<evidence type="ECO:0000256" key="9">
    <source>
        <dbReference type="ARBA" id="ARBA00042702"/>
    </source>
</evidence>
<proteinExistence type="inferred from homology"/>
<dbReference type="FunCoup" id="B4MWI8">
    <property type="interactions" value="1"/>
</dbReference>
<comment type="catalytic activity">
    <reaction evidence="13">
        <text>N-terminal L-methionyl-L-aspartyl-[protein] + acetyl-CoA = N-terminal N(alpha)-acetyl-L-methionyl-L-aspartyl-[protein] + CoA + H(+)</text>
        <dbReference type="Rhea" id="RHEA:50480"/>
        <dbReference type="Rhea" id="RHEA-COMP:12692"/>
        <dbReference type="Rhea" id="RHEA-COMP:12693"/>
        <dbReference type="ChEBI" id="CHEBI:15378"/>
        <dbReference type="ChEBI" id="CHEBI:57287"/>
        <dbReference type="ChEBI" id="CHEBI:57288"/>
        <dbReference type="ChEBI" id="CHEBI:133045"/>
        <dbReference type="ChEBI" id="CHEBI:133063"/>
        <dbReference type="EC" id="2.3.1.254"/>
    </reaction>
</comment>
<comment type="subunit">
    <text evidence="4">Component of the N-terminal acetyltransferase B (NatB) complex which is composed of NAA20 and NAA25.</text>
</comment>
<dbReference type="PANTHER" id="PTHR45910">
    <property type="entry name" value="N-ALPHA-ACETYLTRANSFERASE 20"/>
    <property type="match status" value="1"/>
</dbReference>
<dbReference type="InterPro" id="IPR016181">
    <property type="entry name" value="Acyl_CoA_acyltransferase"/>
</dbReference>
<comment type="catalytic activity">
    <reaction evidence="15">
        <text>N-terminal L-methionyl-L-glutaminyl-[protein] + acetyl-CoA = N-terminal N(alpha)-acetyl-L-methionyl-L-glutaminyl-[protein] + CoA + H(+)</text>
        <dbReference type="Rhea" id="RHEA:50492"/>
        <dbReference type="Rhea" id="RHEA-COMP:12698"/>
        <dbReference type="Rhea" id="RHEA-COMP:12699"/>
        <dbReference type="ChEBI" id="CHEBI:15378"/>
        <dbReference type="ChEBI" id="CHEBI:57287"/>
        <dbReference type="ChEBI" id="CHEBI:57288"/>
        <dbReference type="ChEBI" id="CHEBI:133361"/>
        <dbReference type="ChEBI" id="CHEBI:133362"/>
        <dbReference type="EC" id="2.3.1.254"/>
    </reaction>
</comment>
<dbReference type="GO" id="GO:0120518">
    <property type="term" value="F:protein N-terminal-methionine acetyltransferase activity"/>
    <property type="evidence" value="ECO:0007669"/>
    <property type="project" value="UniProtKB-EC"/>
</dbReference>
<keyword evidence="17" id="KW-0812">Transmembrane</keyword>